<dbReference type="PANTHER" id="PTHR11626">
    <property type="entry name" value="FARNESYL-DIPHOSPHATE FARNESYLTRANSFERASE"/>
    <property type="match status" value="1"/>
</dbReference>
<dbReference type="STRING" id="1915309.AXG55_02925"/>
<evidence type="ECO:0000313" key="3">
    <source>
        <dbReference type="Proteomes" id="UP000184731"/>
    </source>
</evidence>
<dbReference type="GO" id="GO:0016117">
    <property type="term" value="P:carotenoid biosynthetic process"/>
    <property type="evidence" value="ECO:0007669"/>
    <property type="project" value="UniProtKB-ARBA"/>
</dbReference>
<dbReference type="Proteomes" id="UP000184731">
    <property type="component" value="Chromosome"/>
</dbReference>
<proteinExistence type="predicted"/>
<dbReference type="CDD" id="cd00683">
    <property type="entry name" value="Trans_IPPS_HH"/>
    <property type="match status" value="1"/>
</dbReference>
<dbReference type="GO" id="GO:0051996">
    <property type="term" value="F:squalene synthase [NAD(P)H] activity"/>
    <property type="evidence" value="ECO:0007669"/>
    <property type="project" value="InterPro"/>
</dbReference>
<dbReference type="PROSITE" id="PS01044">
    <property type="entry name" value="SQUALEN_PHYTOEN_SYN_1"/>
    <property type="match status" value="1"/>
</dbReference>
<dbReference type="AlphaFoldDB" id="A0A1L4D4B8"/>
<dbReference type="Gene3D" id="1.10.600.10">
    <property type="entry name" value="Farnesyl Diphosphate Synthase"/>
    <property type="match status" value="1"/>
</dbReference>
<dbReference type="SFLD" id="SFLDS00005">
    <property type="entry name" value="Isoprenoid_Synthase_Type_I"/>
    <property type="match status" value="1"/>
</dbReference>
<evidence type="ECO:0000313" key="2">
    <source>
        <dbReference type="EMBL" id="APJ05056.1"/>
    </source>
</evidence>
<name>A0A1L4D4B8_9BACT</name>
<dbReference type="InterPro" id="IPR002060">
    <property type="entry name" value="Squ/phyt_synthse"/>
</dbReference>
<dbReference type="GO" id="GO:0045338">
    <property type="term" value="P:farnesyl diphosphate metabolic process"/>
    <property type="evidence" value="ECO:0007669"/>
    <property type="project" value="InterPro"/>
</dbReference>
<keyword evidence="3" id="KW-1185">Reference proteome</keyword>
<dbReference type="Pfam" id="PF00494">
    <property type="entry name" value="SQS_PSY"/>
    <property type="match status" value="1"/>
</dbReference>
<accession>A0A1L4D4B8</accession>
<dbReference type="InterPro" id="IPR008949">
    <property type="entry name" value="Isoprenoid_synthase_dom_sf"/>
</dbReference>
<dbReference type="SFLD" id="SFLDG01018">
    <property type="entry name" value="Squalene/Phytoene_Synthase_Lik"/>
    <property type="match status" value="1"/>
</dbReference>
<dbReference type="EMBL" id="CP017834">
    <property type="protein sequence ID" value="APJ05056.1"/>
    <property type="molecule type" value="Genomic_DNA"/>
</dbReference>
<protein>
    <recommendedName>
        <fullName evidence="4">Farnesyl-diphosphate farnesyltransferase</fullName>
    </recommendedName>
</protein>
<sequence length="344" mass="40248">MKYQHNNVQISYHESLNYCLSILPNVSRSFAIGIQFLSGELRKSVLVGYLLCRIIDTIEDDRYLDLNLKEQYLNRFLNCFDDIKETYTYSKVSSELQGDPYHLDLVKNTHRVFEVYTSLSKNTQNILKNWVSEMSKGMSLFVNRYPKGIRIVSLDEYKEYCYYVAGTVGYLLTDLWKEYGSFINENVYNKMQKNSVIFGEALQTVNILKDIKWDAQNENSIYIPLNILKKYGVNHESLLNISSQENAEKAVREILILAQQDLQISVDYLKSIPKMNFRIRFFCIFPLFLAFATLRELDKSRSILSSEKVIKVSRLEVKKIKKYSLFASLSNKYLDRAVTKILKF</sequence>
<dbReference type="InterPro" id="IPR033904">
    <property type="entry name" value="Trans_IPPS_HH"/>
</dbReference>
<reference evidence="2 3" key="1">
    <citation type="submission" date="2016-10" db="EMBL/GenBank/DDBJ databases">
        <title>Silvanigrella aquatica sp. nov., isolated from a freshwater lake located in the Black Forest, Germany, description of Silvanigrellaceae fam. nov., Silvanigrellales ord. nov., reclassification of the order Bdellovibrionales in the class Oligoflexia, reclassification of the families Bacteriovoracaceae and Halobacteriovoraceae in the new order Bacteriovoracales ord. nov., and reclassification of the family Pseudobacteriovoracaceae in the order Oligoflexiales.</title>
        <authorList>
            <person name="Hahn M.W."/>
            <person name="Schmidt J."/>
            <person name="Koll U."/>
            <person name="Rohde M."/>
            <person name="Verbag S."/>
            <person name="Pitt A."/>
            <person name="Nakai R."/>
            <person name="Naganuma T."/>
            <person name="Lang E."/>
        </authorList>
    </citation>
    <scope>NUCLEOTIDE SEQUENCE [LARGE SCALE GENOMIC DNA]</scope>
    <source>
        <strain evidence="2 3">MWH-Nonnen-W8red</strain>
    </source>
</reference>
<dbReference type="InterPro" id="IPR044844">
    <property type="entry name" value="Trans_IPPS_euk-type"/>
</dbReference>
<dbReference type="SUPFAM" id="SSF48576">
    <property type="entry name" value="Terpenoid synthases"/>
    <property type="match status" value="1"/>
</dbReference>
<dbReference type="PANTHER" id="PTHR11626:SF2">
    <property type="entry name" value="SQUALENE SYNTHASE"/>
    <property type="match status" value="1"/>
</dbReference>
<evidence type="ECO:0000256" key="1">
    <source>
        <dbReference type="ARBA" id="ARBA00022679"/>
    </source>
</evidence>
<dbReference type="KEGG" id="saqi:AXG55_02925"/>
<dbReference type="InterPro" id="IPR019845">
    <property type="entry name" value="Squalene/phytoene_synthase_CS"/>
</dbReference>
<evidence type="ECO:0008006" key="4">
    <source>
        <dbReference type="Google" id="ProtNLM"/>
    </source>
</evidence>
<gene>
    <name evidence="2" type="ORF">AXG55_02925</name>
</gene>
<keyword evidence="1" id="KW-0808">Transferase</keyword>
<organism evidence="2 3">
    <name type="scientific">Silvanigrella aquatica</name>
    <dbReference type="NCBI Taxonomy" id="1915309"/>
    <lineage>
        <taxon>Bacteria</taxon>
        <taxon>Pseudomonadati</taxon>
        <taxon>Bdellovibrionota</taxon>
        <taxon>Oligoflexia</taxon>
        <taxon>Silvanigrellales</taxon>
        <taxon>Silvanigrellaceae</taxon>
        <taxon>Silvanigrella</taxon>
    </lineage>
</organism>